<protein>
    <recommendedName>
        <fullName evidence="4">Fatty acyl-CoA reductase</fullName>
        <ecNumber evidence="4">1.2.1.84</ecNumber>
    </recommendedName>
</protein>
<dbReference type="InterPro" id="IPR026055">
    <property type="entry name" value="FAR"/>
</dbReference>
<dbReference type="EnsemblMetazoa" id="ASTEI08404-RA">
    <property type="protein sequence ID" value="ASTEI08404-PA"/>
    <property type="gene ID" value="ASTEI08404"/>
</dbReference>
<dbReference type="InterPro" id="IPR033640">
    <property type="entry name" value="FAR_C"/>
</dbReference>
<keyword evidence="4" id="KW-0521">NADP</keyword>
<keyword evidence="4" id="KW-0560">Oxidoreductase</keyword>
<dbReference type="VEuPathDB" id="VectorBase:ASTE008155"/>
<dbReference type="OMA" id="SKGCETR"/>
<dbReference type="AlphaFoldDB" id="A0A182YIW8"/>
<accession>A0A182YIW8</accession>
<evidence type="ECO:0000256" key="4">
    <source>
        <dbReference type="RuleBase" id="RU363097"/>
    </source>
</evidence>
<evidence type="ECO:0000256" key="1">
    <source>
        <dbReference type="ARBA" id="ARBA00005928"/>
    </source>
</evidence>
<dbReference type="GO" id="GO:0005777">
    <property type="term" value="C:peroxisome"/>
    <property type="evidence" value="ECO:0007669"/>
    <property type="project" value="TreeGrafter"/>
</dbReference>
<organism evidence="7 8">
    <name type="scientific">Anopheles stephensi</name>
    <name type="common">Indo-Pakistan malaria mosquito</name>
    <dbReference type="NCBI Taxonomy" id="30069"/>
    <lineage>
        <taxon>Eukaryota</taxon>
        <taxon>Metazoa</taxon>
        <taxon>Ecdysozoa</taxon>
        <taxon>Arthropoda</taxon>
        <taxon>Hexapoda</taxon>
        <taxon>Insecta</taxon>
        <taxon>Pterygota</taxon>
        <taxon>Neoptera</taxon>
        <taxon>Endopterygota</taxon>
        <taxon>Diptera</taxon>
        <taxon>Nematocera</taxon>
        <taxon>Culicoidea</taxon>
        <taxon>Culicidae</taxon>
        <taxon>Anophelinae</taxon>
        <taxon>Anopheles</taxon>
    </lineage>
</organism>
<evidence type="ECO:0000313" key="8">
    <source>
        <dbReference type="Proteomes" id="UP000076408"/>
    </source>
</evidence>
<feature type="domain" description="Thioester reductase (TE)" evidence="6">
    <location>
        <begin position="32"/>
        <end position="305"/>
    </location>
</feature>
<dbReference type="STRING" id="30069.A0A182YIW8"/>
<dbReference type="Pfam" id="PF07993">
    <property type="entry name" value="NAD_binding_4"/>
    <property type="match status" value="1"/>
</dbReference>
<reference evidence="8" key="1">
    <citation type="journal article" date="2014" name="Genome Biol.">
        <title>Genome analysis of a major urban malaria vector mosquito, Anopheles stephensi.</title>
        <authorList>
            <person name="Jiang X."/>
            <person name="Peery A."/>
            <person name="Hall A.B."/>
            <person name="Sharma A."/>
            <person name="Chen X.G."/>
            <person name="Waterhouse R.M."/>
            <person name="Komissarov A."/>
            <person name="Riehle M.M."/>
            <person name="Shouche Y."/>
            <person name="Sharakhova M.V."/>
            <person name="Lawson D."/>
            <person name="Pakpour N."/>
            <person name="Arensburger P."/>
            <person name="Davidson V.L."/>
            <person name="Eiglmeier K."/>
            <person name="Emrich S."/>
            <person name="George P."/>
            <person name="Kennedy R.C."/>
            <person name="Mane S.P."/>
            <person name="Maslen G."/>
            <person name="Oringanje C."/>
            <person name="Qi Y."/>
            <person name="Settlage R."/>
            <person name="Tojo M."/>
            <person name="Tubio J.M."/>
            <person name="Unger M.F."/>
            <person name="Wang B."/>
            <person name="Vernick K.D."/>
            <person name="Ribeiro J.M."/>
            <person name="James A.A."/>
            <person name="Michel K."/>
            <person name="Riehle M.A."/>
            <person name="Luckhart S."/>
            <person name="Sharakhov I.V."/>
            <person name="Tu Z."/>
        </authorList>
    </citation>
    <scope>NUCLEOTIDE SEQUENCE [LARGE SCALE GENOMIC DNA]</scope>
    <source>
        <strain evidence="8">Indian</strain>
    </source>
</reference>
<dbReference type="PANTHER" id="PTHR11011">
    <property type="entry name" value="MALE STERILITY PROTEIN 2-RELATED"/>
    <property type="match status" value="1"/>
</dbReference>
<dbReference type="GO" id="GO:0102965">
    <property type="term" value="F:alcohol-forming long-chain fatty acyl-CoA reductase activity"/>
    <property type="evidence" value="ECO:0007669"/>
    <property type="project" value="UniProtKB-EC"/>
</dbReference>
<dbReference type="GO" id="GO:0080019">
    <property type="term" value="F:alcohol-forming very long-chain fatty acyl-CoA reductase activity"/>
    <property type="evidence" value="ECO:0007669"/>
    <property type="project" value="InterPro"/>
</dbReference>
<comment type="similarity">
    <text evidence="1 4">Belongs to the fatty acyl-CoA reductase family.</text>
</comment>
<evidence type="ECO:0000313" key="7">
    <source>
        <dbReference type="EnsemblMetazoa" id="ASTEI08404-PA"/>
    </source>
</evidence>
<keyword evidence="8" id="KW-1185">Reference proteome</keyword>
<dbReference type="VEuPathDB" id="VectorBase:ASTEI08404"/>
<dbReference type="EC" id="1.2.1.84" evidence="4"/>
<dbReference type="InterPro" id="IPR013120">
    <property type="entry name" value="FAR_NAD-bd"/>
</dbReference>
<reference evidence="7" key="2">
    <citation type="submission" date="2020-05" db="UniProtKB">
        <authorList>
            <consortium name="EnsemblMetazoa"/>
        </authorList>
    </citation>
    <scope>IDENTIFICATION</scope>
    <source>
        <strain evidence="7">Indian</strain>
    </source>
</reference>
<keyword evidence="2 4" id="KW-0444">Lipid biosynthesis</keyword>
<feature type="domain" description="Fatty acyl-CoA reductase C-terminal" evidence="5">
    <location>
        <begin position="383"/>
        <end position="468"/>
    </location>
</feature>
<dbReference type="CDD" id="cd05236">
    <property type="entry name" value="FAR-N_SDR_e"/>
    <property type="match status" value="1"/>
</dbReference>
<comment type="catalytic activity">
    <reaction evidence="4">
        <text>a long-chain fatty acyl-CoA + 2 NADPH + 2 H(+) = a long-chain primary fatty alcohol + 2 NADP(+) + CoA</text>
        <dbReference type="Rhea" id="RHEA:52716"/>
        <dbReference type="ChEBI" id="CHEBI:15378"/>
        <dbReference type="ChEBI" id="CHEBI:57287"/>
        <dbReference type="ChEBI" id="CHEBI:57783"/>
        <dbReference type="ChEBI" id="CHEBI:58349"/>
        <dbReference type="ChEBI" id="CHEBI:77396"/>
        <dbReference type="ChEBI" id="CHEBI:83139"/>
        <dbReference type="EC" id="1.2.1.84"/>
    </reaction>
</comment>
<dbReference type="SUPFAM" id="SSF51735">
    <property type="entry name" value="NAD(P)-binding Rossmann-fold domains"/>
    <property type="match status" value="1"/>
</dbReference>
<dbReference type="Proteomes" id="UP000076408">
    <property type="component" value="Unassembled WGS sequence"/>
</dbReference>
<evidence type="ECO:0000256" key="3">
    <source>
        <dbReference type="ARBA" id="ARBA00023098"/>
    </source>
</evidence>
<evidence type="ECO:0000256" key="2">
    <source>
        <dbReference type="ARBA" id="ARBA00022516"/>
    </source>
</evidence>
<dbReference type="FunFam" id="3.40.50.720:FF:000598">
    <property type="entry name" value="Fatty acyl-CoA reductase"/>
    <property type="match status" value="1"/>
</dbReference>
<sequence length="546" mass="62581">MGDLSVVYEPPPGARNRANSVREFYKDATILLTGGTGFIGKALLEKLLRCFEVKSVFLLIREKRNKTADERLEEVFEDVVFDAIKATPNGGKPLLAKVVPIEVNFQSDVVISSADYQRLLAAHVEIVFNVMASVKFNEDIETAIDTNVLSSRKLFLLAQQLPHIRSIVHVSTFYSNCHRSHIEERIYEDLPFGGFENILGLFRHLSPEEKARLKPIILGPMPNSYTFSKRCAEVMVQQQFAQLPIAIFRPPIVTSAYREPMPGWVNNFNGPAGMVVPVIRGQIYWCYGIADATVHMVPVDYCVNALLAVAWDNCQRKQITKPATDEAVPVYNYAFRENVFQNRDIGALLALGINSTLGRIFGRYTIHVTSSTFMRKLFIHWLLLQACVVDIYNKLIGKKAKNFETIKRVVALEDSTSYFRCHSWTTENANIRTLWDRLPMEEQQLLPFDVETLDWKDYFRFFVPGVAAALSRQSLARQRMHRFRYHVFHDFLWPYEVTEVDLCFGIAYLFDDHTYGIRWWEIGQLTTQVGRTAQGDIVRGFQPKNV</sequence>
<evidence type="ECO:0000259" key="6">
    <source>
        <dbReference type="Pfam" id="PF07993"/>
    </source>
</evidence>
<evidence type="ECO:0000259" key="5">
    <source>
        <dbReference type="Pfam" id="PF03015"/>
    </source>
</evidence>
<dbReference type="InterPro" id="IPR036291">
    <property type="entry name" value="NAD(P)-bd_dom_sf"/>
</dbReference>
<dbReference type="Gene3D" id="3.40.50.720">
    <property type="entry name" value="NAD(P)-binding Rossmann-like Domain"/>
    <property type="match status" value="1"/>
</dbReference>
<name>A0A182YIW8_ANOST</name>
<dbReference type="PANTHER" id="PTHR11011:SF81">
    <property type="entry name" value="FATTY ACYL-COA REDUCTASE"/>
    <property type="match status" value="1"/>
</dbReference>
<dbReference type="CDD" id="cd09071">
    <property type="entry name" value="FAR_C"/>
    <property type="match status" value="1"/>
</dbReference>
<proteinExistence type="inferred from homology"/>
<dbReference type="GO" id="GO:0035336">
    <property type="term" value="P:long-chain fatty-acyl-CoA metabolic process"/>
    <property type="evidence" value="ECO:0007669"/>
    <property type="project" value="TreeGrafter"/>
</dbReference>
<dbReference type="Pfam" id="PF03015">
    <property type="entry name" value="Sterile"/>
    <property type="match status" value="1"/>
</dbReference>
<comment type="function">
    <text evidence="4">Catalyzes the reduction of fatty acyl-CoA to fatty alcohols.</text>
</comment>
<keyword evidence="3 4" id="KW-0443">Lipid metabolism</keyword>
<dbReference type="VEuPathDB" id="VectorBase:ASTEI20_036759"/>